<organism evidence="1 2">
    <name type="scientific">Caerostris darwini</name>
    <dbReference type="NCBI Taxonomy" id="1538125"/>
    <lineage>
        <taxon>Eukaryota</taxon>
        <taxon>Metazoa</taxon>
        <taxon>Ecdysozoa</taxon>
        <taxon>Arthropoda</taxon>
        <taxon>Chelicerata</taxon>
        <taxon>Arachnida</taxon>
        <taxon>Araneae</taxon>
        <taxon>Araneomorphae</taxon>
        <taxon>Entelegynae</taxon>
        <taxon>Araneoidea</taxon>
        <taxon>Araneidae</taxon>
        <taxon>Caerostris</taxon>
    </lineage>
</organism>
<dbReference type="Proteomes" id="UP001054837">
    <property type="component" value="Unassembled WGS sequence"/>
</dbReference>
<keyword evidence="2" id="KW-1185">Reference proteome</keyword>
<evidence type="ECO:0000313" key="2">
    <source>
        <dbReference type="Proteomes" id="UP001054837"/>
    </source>
</evidence>
<name>A0AAV4TLN1_9ARAC</name>
<sequence>MTEAMIYPDAFLMTSSLWIGRVQIERVSLNPLWCGSRRVIRKTHINYYKSEPSTKPRYLGSEHDDADLSQPPARYRFLKNPIPPCPDEGASSHASINPDASLSVWGCVLFWLTTGVRGREKQEAGNTLSLGCAPLERAQTNEKRSSYSMLGFRFGVF</sequence>
<dbReference type="EMBL" id="BPLQ01009655">
    <property type="protein sequence ID" value="GIY45725.1"/>
    <property type="molecule type" value="Genomic_DNA"/>
</dbReference>
<evidence type="ECO:0000313" key="1">
    <source>
        <dbReference type="EMBL" id="GIY45725.1"/>
    </source>
</evidence>
<comment type="caution">
    <text evidence="1">The sequence shown here is derived from an EMBL/GenBank/DDBJ whole genome shotgun (WGS) entry which is preliminary data.</text>
</comment>
<reference evidence="1 2" key="1">
    <citation type="submission" date="2021-06" db="EMBL/GenBank/DDBJ databases">
        <title>Caerostris darwini draft genome.</title>
        <authorList>
            <person name="Kono N."/>
            <person name="Arakawa K."/>
        </authorList>
    </citation>
    <scope>NUCLEOTIDE SEQUENCE [LARGE SCALE GENOMIC DNA]</scope>
</reference>
<accession>A0AAV4TLN1</accession>
<protein>
    <submittedName>
        <fullName evidence="1">Uncharacterized protein</fullName>
    </submittedName>
</protein>
<dbReference type="AlphaFoldDB" id="A0AAV4TLN1"/>
<gene>
    <name evidence="1" type="ORF">CDAR_564631</name>
</gene>
<proteinExistence type="predicted"/>